<organism evidence="3 4">
    <name type="scientific">Polarella glacialis</name>
    <name type="common">Dinoflagellate</name>
    <dbReference type="NCBI Taxonomy" id="89957"/>
    <lineage>
        <taxon>Eukaryota</taxon>
        <taxon>Sar</taxon>
        <taxon>Alveolata</taxon>
        <taxon>Dinophyceae</taxon>
        <taxon>Suessiales</taxon>
        <taxon>Suessiaceae</taxon>
        <taxon>Polarella</taxon>
    </lineage>
</organism>
<reference evidence="3" key="1">
    <citation type="submission" date="2021-02" db="EMBL/GenBank/DDBJ databases">
        <authorList>
            <person name="Dougan E. K."/>
            <person name="Rhodes N."/>
            <person name="Thang M."/>
            <person name="Chan C."/>
        </authorList>
    </citation>
    <scope>NUCLEOTIDE SEQUENCE</scope>
</reference>
<comment type="caution">
    <text evidence="3">The sequence shown here is derived from an EMBL/GenBank/DDBJ whole genome shotgun (WGS) entry which is preliminary data.</text>
</comment>
<keyword evidence="4" id="KW-1185">Reference proteome</keyword>
<evidence type="ECO:0000313" key="4">
    <source>
        <dbReference type="Proteomes" id="UP000654075"/>
    </source>
</evidence>
<comment type="caution">
    <text evidence="1">Lacks conserved residue(s) required for the propagation of feature annotation.</text>
</comment>
<protein>
    <recommendedName>
        <fullName evidence="2">Response regulatory domain-containing protein</fullName>
    </recommendedName>
</protein>
<dbReference type="Pfam" id="PF00072">
    <property type="entry name" value="Response_reg"/>
    <property type="match status" value="1"/>
</dbReference>
<gene>
    <name evidence="3" type="ORF">PGLA1383_LOCUS17540</name>
</gene>
<evidence type="ECO:0000259" key="2">
    <source>
        <dbReference type="PROSITE" id="PS50110"/>
    </source>
</evidence>
<accession>A0A813EIH7</accession>
<dbReference type="PROSITE" id="PS50110">
    <property type="entry name" value="RESPONSE_REGULATORY"/>
    <property type="match status" value="1"/>
</dbReference>
<dbReference type="InterPro" id="IPR001789">
    <property type="entry name" value="Sig_transdc_resp-reg_receiver"/>
</dbReference>
<dbReference type="AlphaFoldDB" id="A0A813EIH7"/>
<proteinExistence type="predicted"/>
<feature type="domain" description="Response regulatory" evidence="2">
    <location>
        <begin position="1"/>
        <end position="57"/>
    </location>
</feature>
<evidence type="ECO:0000313" key="3">
    <source>
        <dbReference type="EMBL" id="CAE8599173.1"/>
    </source>
</evidence>
<name>A0A813EIH7_POLGL</name>
<dbReference type="Proteomes" id="UP000654075">
    <property type="component" value="Unassembled WGS sequence"/>
</dbReference>
<dbReference type="OrthoDB" id="449392at2759"/>
<dbReference type="GO" id="GO:0000160">
    <property type="term" value="P:phosphorelay signal transduction system"/>
    <property type="evidence" value="ECO:0007669"/>
    <property type="project" value="InterPro"/>
</dbReference>
<dbReference type="EMBL" id="CAJNNV010010873">
    <property type="protein sequence ID" value="CAE8599173.1"/>
    <property type="molecule type" value="Genomic_DNA"/>
</dbReference>
<feature type="non-terminal residue" evidence="3">
    <location>
        <position position="1"/>
    </location>
</feature>
<evidence type="ECO:0000256" key="1">
    <source>
        <dbReference type="PROSITE-ProRule" id="PRU00169"/>
    </source>
</evidence>
<dbReference type="InterPro" id="IPR011006">
    <property type="entry name" value="CheY-like_superfamily"/>
</dbReference>
<dbReference type="SUPFAM" id="SSF52172">
    <property type="entry name" value="CheY-like"/>
    <property type="match status" value="1"/>
</dbReference>
<sequence length="128" mass="14698">VLQAQRKKYSPEQLPILMVSAKNNTQSVVKGFEMGCNDWIHKPFDRQELNARVKVHMRTRDTILQYQMLAMQSSCRDDTSRILEEERSQTFKSSKELPDITEIREGSIDTTALFAMVVAQTASESVMK</sequence>
<dbReference type="Gene3D" id="3.40.50.2300">
    <property type="match status" value="1"/>
</dbReference>
<feature type="non-terminal residue" evidence="3">
    <location>
        <position position="128"/>
    </location>
</feature>